<sequence length="569" mass="64222">MVKRQAQEPLEAIGATDSPLPKRARVQEVPDEDLPPPPPPPELSNGHVGQTTQGNGNGLANGRHEVVEDADVEDAEYDEPAVAAPARQSKPTEGYGDLYLDTINRSLLDFDFEKLCSVTLSNINVYACLVCGTYFQGRGPKSQAYFHALEIGHHVYINLSTKKVYVLPEGYEVQSKSLEDIRFVVDPTFTKADVTKLDKQRAPAWDLQGKKYNPGYVGMNNIKANDYFNAACQSLAHVTPLRNFFMLENLTARSELVQRFSTLIRKIWNPKAFKAHVSPHELLQEISQKSNKKFTMIEQADPADFLLWFLNSLHLALGGSKTKPKSSIIQHIFQGQMRIESQQITARADAQDRLRFEDAAIQSKTNPFMILTLDLPAAPLFQDDRETNIIPQVSLNSVLAKYDGVRAQERLNTRLRYRLLHPLPPYLIMHIKRFSPNKFLQEQRNPTIVTFSPKTLDMSPYTEPNPEIHPVGEPVLYDLVANTTHEGVRVRDDSVEGEAEKKVWRVQLLDRGGVDAQGKPEGERWWEIQDLFVSRVEAELLSTKEAYIMIWERRKGGGNSGKGTALPKK</sequence>
<evidence type="ECO:0000259" key="12">
    <source>
        <dbReference type="PROSITE" id="PS50235"/>
    </source>
</evidence>
<dbReference type="InterPro" id="IPR001394">
    <property type="entry name" value="Peptidase_C19_UCH"/>
</dbReference>
<organism evidence="14 15">
    <name type="scientific">Elsinoe ampelina</name>
    <dbReference type="NCBI Taxonomy" id="302913"/>
    <lineage>
        <taxon>Eukaryota</taxon>
        <taxon>Fungi</taxon>
        <taxon>Dikarya</taxon>
        <taxon>Ascomycota</taxon>
        <taxon>Pezizomycotina</taxon>
        <taxon>Dothideomycetes</taxon>
        <taxon>Dothideomycetidae</taxon>
        <taxon>Myriangiales</taxon>
        <taxon>Elsinoaceae</taxon>
        <taxon>Elsinoe</taxon>
    </lineage>
</organism>
<dbReference type="InterPro" id="IPR050185">
    <property type="entry name" value="Ub_carboxyl-term_hydrolase"/>
</dbReference>
<dbReference type="Gene3D" id="3.30.40.10">
    <property type="entry name" value="Zinc/RING finger domain, C3HC4 (zinc finger)"/>
    <property type="match status" value="1"/>
</dbReference>
<evidence type="ECO:0000256" key="4">
    <source>
        <dbReference type="ARBA" id="ARBA00022723"/>
    </source>
</evidence>
<evidence type="ECO:0000256" key="7">
    <source>
        <dbReference type="ARBA" id="ARBA00022833"/>
    </source>
</evidence>
<dbReference type="GO" id="GO:0005681">
    <property type="term" value="C:spliceosomal complex"/>
    <property type="evidence" value="ECO:0007669"/>
    <property type="project" value="UniProtKB-KW"/>
</dbReference>
<dbReference type="SUPFAM" id="SSF57850">
    <property type="entry name" value="RING/U-box"/>
    <property type="match status" value="1"/>
</dbReference>
<dbReference type="InterPro" id="IPR028889">
    <property type="entry name" value="USP"/>
</dbReference>
<feature type="domain" description="UBP-type" evidence="13">
    <location>
        <begin position="95"/>
        <end position="192"/>
    </location>
</feature>
<dbReference type="PANTHER" id="PTHR21646:SF16">
    <property type="entry name" value="U4_U6.U5 TRI-SNRNP-ASSOCIATED PROTEIN 2"/>
    <property type="match status" value="1"/>
</dbReference>
<dbReference type="Gene3D" id="3.90.70.10">
    <property type="entry name" value="Cysteine proteinases"/>
    <property type="match status" value="1"/>
</dbReference>
<dbReference type="CDD" id="cd02669">
    <property type="entry name" value="Peptidase_C19M"/>
    <property type="match status" value="1"/>
</dbReference>
<dbReference type="AlphaFoldDB" id="A0A6A6G7C4"/>
<dbReference type="PANTHER" id="PTHR21646">
    <property type="entry name" value="UBIQUITIN CARBOXYL-TERMINAL HYDROLASE"/>
    <property type="match status" value="1"/>
</dbReference>
<evidence type="ECO:0000256" key="5">
    <source>
        <dbReference type="ARBA" id="ARBA00022728"/>
    </source>
</evidence>
<dbReference type="Proteomes" id="UP000799538">
    <property type="component" value="Unassembled WGS sequence"/>
</dbReference>
<keyword evidence="7" id="KW-0862">Zinc</keyword>
<evidence type="ECO:0000256" key="11">
    <source>
        <dbReference type="SAM" id="MobiDB-lite"/>
    </source>
</evidence>
<evidence type="ECO:0008006" key="16">
    <source>
        <dbReference type="Google" id="ProtNLM"/>
    </source>
</evidence>
<dbReference type="InterPro" id="IPR001607">
    <property type="entry name" value="Znf_UBP"/>
</dbReference>
<dbReference type="PROSITE" id="PS50271">
    <property type="entry name" value="ZF_UBP"/>
    <property type="match status" value="1"/>
</dbReference>
<dbReference type="OrthoDB" id="10263353at2759"/>
<comment type="subcellular location">
    <subcellularLocation>
        <location evidence="1">Nucleus</location>
    </subcellularLocation>
</comment>
<evidence type="ECO:0000256" key="3">
    <source>
        <dbReference type="ARBA" id="ARBA00022664"/>
    </source>
</evidence>
<evidence type="ECO:0000256" key="6">
    <source>
        <dbReference type="ARBA" id="ARBA00022771"/>
    </source>
</evidence>
<evidence type="ECO:0000256" key="2">
    <source>
        <dbReference type="ARBA" id="ARBA00009085"/>
    </source>
</evidence>
<keyword evidence="8" id="KW-0508">mRNA splicing</keyword>
<feature type="region of interest" description="Disordered" evidence="11">
    <location>
        <begin position="1"/>
        <end position="61"/>
    </location>
</feature>
<evidence type="ECO:0000259" key="13">
    <source>
        <dbReference type="PROSITE" id="PS50271"/>
    </source>
</evidence>
<dbReference type="SMART" id="SM00290">
    <property type="entry name" value="ZnF_UBP"/>
    <property type="match status" value="1"/>
</dbReference>
<dbReference type="SUPFAM" id="SSF54001">
    <property type="entry name" value="Cysteine proteinases"/>
    <property type="match status" value="1"/>
</dbReference>
<evidence type="ECO:0000256" key="9">
    <source>
        <dbReference type="ARBA" id="ARBA00023242"/>
    </source>
</evidence>
<dbReference type="GO" id="GO:0016579">
    <property type="term" value="P:protein deubiquitination"/>
    <property type="evidence" value="ECO:0007669"/>
    <property type="project" value="InterPro"/>
</dbReference>
<dbReference type="FunFam" id="3.30.40.10:FF:000068">
    <property type="entry name" value="U4/U6.U5 tri-snRNP-associated protein 2"/>
    <property type="match status" value="1"/>
</dbReference>
<name>A0A6A6G7C4_9PEZI</name>
<evidence type="ECO:0000256" key="8">
    <source>
        <dbReference type="ARBA" id="ARBA00023187"/>
    </source>
</evidence>
<dbReference type="EMBL" id="ML992510">
    <property type="protein sequence ID" value="KAF2221544.1"/>
    <property type="molecule type" value="Genomic_DNA"/>
</dbReference>
<accession>A0A6A6G7C4</accession>
<dbReference type="InterPro" id="IPR013083">
    <property type="entry name" value="Znf_RING/FYVE/PHD"/>
</dbReference>
<dbReference type="Pfam" id="PF00443">
    <property type="entry name" value="UCH"/>
    <property type="match status" value="1"/>
</dbReference>
<keyword evidence="5" id="KW-0747">Spliceosome</keyword>
<dbReference type="InterPro" id="IPR038765">
    <property type="entry name" value="Papain-like_cys_pep_sf"/>
</dbReference>
<evidence type="ECO:0000256" key="1">
    <source>
        <dbReference type="ARBA" id="ARBA00004123"/>
    </source>
</evidence>
<protein>
    <recommendedName>
        <fullName evidence="16">Cysteine proteinase</fullName>
    </recommendedName>
</protein>
<keyword evidence="15" id="KW-1185">Reference proteome</keyword>
<proteinExistence type="inferred from homology"/>
<reference evidence="15" key="1">
    <citation type="journal article" date="2020" name="Stud. Mycol.">
        <title>101 Dothideomycetes genomes: A test case for predicting lifestyles and emergence of pathogens.</title>
        <authorList>
            <person name="Haridas S."/>
            <person name="Albert R."/>
            <person name="Binder M."/>
            <person name="Bloem J."/>
            <person name="LaButti K."/>
            <person name="Salamov A."/>
            <person name="Andreopoulos B."/>
            <person name="Baker S."/>
            <person name="Barry K."/>
            <person name="Bills G."/>
            <person name="Bluhm B."/>
            <person name="Cannon C."/>
            <person name="Castanera R."/>
            <person name="Culley D."/>
            <person name="Daum C."/>
            <person name="Ezra D."/>
            <person name="Gonzalez J."/>
            <person name="Henrissat B."/>
            <person name="Kuo A."/>
            <person name="Liang C."/>
            <person name="Lipzen A."/>
            <person name="Lutzoni F."/>
            <person name="Magnuson J."/>
            <person name="Mondo S."/>
            <person name="Nolan M."/>
            <person name="Ohm R."/>
            <person name="Pangilinan J."/>
            <person name="Park H.-J."/>
            <person name="Ramirez L."/>
            <person name="Alfaro M."/>
            <person name="Sun H."/>
            <person name="Tritt A."/>
            <person name="Yoshinaga Y."/>
            <person name="Zwiers L.-H."/>
            <person name="Turgeon B."/>
            <person name="Goodwin S."/>
            <person name="Spatafora J."/>
            <person name="Crous P."/>
            <person name="Grigoriev I."/>
        </authorList>
    </citation>
    <scope>NUCLEOTIDE SEQUENCE [LARGE SCALE GENOMIC DNA]</scope>
    <source>
        <strain evidence="15">CECT 20119</strain>
    </source>
</reference>
<evidence type="ECO:0000313" key="15">
    <source>
        <dbReference type="Proteomes" id="UP000799538"/>
    </source>
</evidence>
<dbReference type="PROSITE" id="PS50235">
    <property type="entry name" value="USP_3"/>
    <property type="match status" value="1"/>
</dbReference>
<feature type="domain" description="USP" evidence="12">
    <location>
        <begin position="217"/>
        <end position="554"/>
    </location>
</feature>
<evidence type="ECO:0000256" key="10">
    <source>
        <dbReference type="PROSITE-ProRule" id="PRU00502"/>
    </source>
</evidence>
<gene>
    <name evidence="14" type="ORF">BDZ85DRAFT_265574</name>
</gene>
<dbReference type="GO" id="GO:0004843">
    <property type="term" value="F:cysteine-type deubiquitinase activity"/>
    <property type="evidence" value="ECO:0007669"/>
    <property type="project" value="InterPro"/>
</dbReference>
<keyword evidence="9" id="KW-0539">Nucleus</keyword>
<dbReference type="GO" id="GO:0000245">
    <property type="term" value="P:spliceosomal complex assembly"/>
    <property type="evidence" value="ECO:0007669"/>
    <property type="project" value="InterPro"/>
</dbReference>
<comment type="similarity">
    <text evidence="2">Belongs to the peptidase C19 family.</text>
</comment>
<keyword evidence="4" id="KW-0479">Metal-binding</keyword>
<dbReference type="InterPro" id="IPR033809">
    <property type="entry name" value="USP39"/>
</dbReference>
<keyword evidence="6 10" id="KW-0863">Zinc-finger</keyword>
<evidence type="ECO:0000313" key="14">
    <source>
        <dbReference type="EMBL" id="KAF2221544.1"/>
    </source>
</evidence>
<keyword evidence="3" id="KW-0507">mRNA processing</keyword>
<dbReference type="GO" id="GO:0008270">
    <property type="term" value="F:zinc ion binding"/>
    <property type="evidence" value="ECO:0007669"/>
    <property type="project" value="UniProtKB-KW"/>
</dbReference>
<dbReference type="Pfam" id="PF02148">
    <property type="entry name" value="zf-UBP"/>
    <property type="match status" value="1"/>
</dbReference>